<accession>A0ABT1AZZ1</accession>
<evidence type="ECO:0000313" key="3">
    <source>
        <dbReference type="Proteomes" id="UP001206312"/>
    </source>
</evidence>
<dbReference type="CDD" id="cd00077">
    <property type="entry name" value="HDc"/>
    <property type="match status" value="1"/>
</dbReference>
<dbReference type="EMBL" id="JAMXIB010000007">
    <property type="protein sequence ID" value="MCO5725150.1"/>
    <property type="molecule type" value="Genomic_DNA"/>
</dbReference>
<feature type="compositionally biased region" description="Polar residues" evidence="1">
    <location>
        <begin position="193"/>
        <end position="206"/>
    </location>
</feature>
<keyword evidence="3" id="KW-1185">Reference proteome</keyword>
<sequence>MELENISAYPEICHKILDNLSRKLPAHLTYHTLGHTIDVANVCNHYIDYYMVADSVARLIRIAAVAHDYGYIVSPEGHEERSIAEVRPLLSDYSEREISLIEGMIRATKVPQKPHNLYEEILADADLDYLGRQDYPQLSGRLYEEFLHFGVVANDSQWLAVQIKFLESHHFHTDWAKRHRSDPKQQVLKRLKQQASSAPESSQKAS</sequence>
<proteinExistence type="predicted"/>
<dbReference type="Proteomes" id="UP001206312">
    <property type="component" value="Unassembled WGS sequence"/>
</dbReference>
<dbReference type="SUPFAM" id="SSF109604">
    <property type="entry name" value="HD-domain/PDEase-like"/>
    <property type="match status" value="1"/>
</dbReference>
<gene>
    <name evidence="2" type="ORF">NG653_09810</name>
</gene>
<dbReference type="RefSeq" id="WP_252741528.1">
    <property type="nucleotide sequence ID" value="NZ_JAMXIB010000007.1"/>
</dbReference>
<protein>
    <submittedName>
        <fullName evidence="2">HD domain-containing protein</fullName>
    </submittedName>
</protein>
<name>A0ABT1AZZ1_9FLAO</name>
<evidence type="ECO:0000256" key="1">
    <source>
        <dbReference type="SAM" id="MobiDB-lite"/>
    </source>
</evidence>
<dbReference type="InterPro" id="IPR003607">
    <property type="entry name" value="HD/PDEase_dom"/>
</dbReference>
<reference evidence="2 3" key="1">
    <citation type="submission" date="2022-06" db="EMBL/GenBank/DDBJ databases">
        <authorList>
            <person name="Xuan X."/>
        </authorList>
    </citation>
    <scope>NUCLEOTIDE SEQUENCE [LARGE SCALE GENOMIC DNA]</scope>
    <source>
        <strain evidence="2 3">2V75</strain>
    </source>
</reference>
<organism evidence="2 3">
    <name type="scientific">Robiginitalea marina</name>
    <dbReference type="NCBI Taxonomy" id="2954105"/>
    <lineage>
        <taxon>Bacteria</taxon>
        <taxon>Pseudomonadati</taxon>
        <taxon>Bacteroidota</taxon>
        <taxon>Flavobacteriia</taxon>
        <taxon>Flavobacteriales</taxon>
        <taxon>Flavobacteriaceae</taxon>
        <taxon>Robiginitalea</taxon>
    </lineage>
</organism>
<feature type="region of interest" description="Disordered" evidence="1">
    <location>
        <begin position="176"/>
        <end position="206"/>
    </location>
</feature>
<dbReference type="Gene3D" id="1.10.3210.10">
    <property type="entry name" value="Hypothetical protein af1432"/>
    <property type="match status" value="1"/>
</dbReference>
<feature type="compositionally biased region" description="Basic residues" evidence="1">
    <location>
        <begin position="177"/>
        <end position="192"/>
    </location>
</feature>
<comment type="caution">
    <text evidence="2">The sequence shown here is derived from an EMBL/GenBank/DDBJ whole genome shotgun (WGS) entry which is preliminary data.</text>
</comment>
<evidence type="ECO:0000313" key="2">
    <source>
        <dbReference type="EMBL" id="MCO5725150.1"/>
    </source>
</evidence>